<keyword evidence="1" id="KW-0472">Membrane</keyword>
<evidence type="ECO:0000256" key="1">
    <source>
        <dbReference type="SAM" id="Phobius"/>
    </source>
</evidence>
<evidence type="ECO:0000313" key="3">
    <source>
        <dbReference type="Proteomes" id="UP000050911"/>
    </source>
</evidence>
<feature type="transmembrane region" description="Helical" evidence="1">
    <location>
        <begin position="143"/>
        <end position="164"/>
    </location>
</feature>
<comment type="caution">
    <text evidence="2">The sequence shown here is derived from an EMBL/GenBank/DDBJ whole genome shotgun (WGS) entry which is preliminary data.</text>
</comment>
<evidence type="ECO:0000313" key="2">
    <source>
        <dbReference type="EMBL" id="KRK48580.1"/>
    </source>
</evidence>
<dbReference type="STRING" id="1302272.FC96_GL001693"/>
<reference evidence="2 3" key="1">
    <citation type="journal article" date="2015" name="Genome Announc.">
        <title>Expanding the biotechnology potential of lactobacilli through comparative genomics of 213 strains and associated genera.</title>
        <authorList>
            <person name="Sun Z."/>
            <person name="Harris H.M."/>
            <person name="McCann A."/>
            <person name="Guo C."/>
            <person name="Argimon S."/>
            <person name="Zhang W."/>
            <person name="Yang X."/>
            <person name="Jeffery I.B."/>
            <person name="Cooney J.C."/>
            <person name="Kagawa T.F."/>
            <person name="Liu W."/>
            <person name="Song Y."/>
            <person name="Salvetti E."/>
            <person name="Wrobel A."/>
            <person name="Rasinkangas P."/>
            <person name="Parkhill J."/>
            <person name="Rea M.C."/>
            <person name="O'Sullivan O."/>
            <person name="Ritari J."/>
            <person name="Douillard F.P."/>
            <person name="Paul Ross R."/>
            <person name="Yang R."/>
            <person name="Briner A.E."/>
            <person name="Felis G.E."/>
            <person name="de Vos W.M."/>
            <person name="Barrangou R."/>
            <person name="Klaenhammer T.R."/>
            <person name="Caufield P.W."/>
            <person name="Cui Y."/>
            <person name="Zhang H."/>
            <person name="O'Toole P.W."/>
        </authorList>
    </citation>
    <scope>NUCLEOTIDE SEQUENCE [LARGE SCALE GENOMIC DNA]</scope>
    <source>
        <strain evidence="2 3">JCM 15530</strain>
    </source>
</reference>
<dbReference type="PATRIC" id="fig|1302272.5.peg.1711"/>
<proteinExistence type="predicted"/>
<organism evidence="2 3">
    <name type="scientific">Secundilactobacillus kimchicus JCM 15530</name>
    <dbReference type="NCBI Taxonomy" id="1302272"/>
    <lineage>
        <taxon>Bacteria</taxon>
        <taxon>Bacillati</taxon>
        <taxon>Bacillota</taxon>
        <taxon>Bacilli</taxon>
        <taxon>Lactobacillales</taxon>
        <taxon>Lactobacillaceae</taxon>
        <taxon>Secundilactobacillus</taxon>
    </lineage>
</organism>
<dbReference type="RefSeq" id="WP_055679648.1">
    <property type="nucleotide sequence ID" value="NZ_AZCX01000003.1"/>
</dbReference>
<keyword evidence="1" id="KW-1133">Transmembrane helix</keyword>
<sequence>MNSKTNYFGIATVYDMTRVAIVTALYVVITMVFASLSYGPVQFRVAELLNLLALYNKRYVVAVALGVGISNALGPLGPIDVIWGALSTFVTMLILYYVAQHIRTYANKLVAGVVIVTLSMVTIAAELPIVLHMSFWGTFWMNWLTVGAGELVVLVAGAMFFWILNQQVDLHRILD</sequence>
<dbReference type="PANTHER" id="PTHR40044:SF1">
    <property type="entry name" value="INTEGRAL MEMBRANE PROTEIN"/>
    <property type="match status" value="1"/>
</dbReference>
<feature type="transmembrane region" description="Helical" evidence="1">
    <location>
        <begin position="82"/>
        <end position="99"/>
    </location>
</feature>
<dbReference type="InterPro" id="IPR010387">
    <property type="entry name" value="QueT"/>
</dbReference>
<dbReference type="OrthoDB" id="1706970at2"/>
<protein>
    <recommendedName>
        <fullName evidence="4">QueT transporter family protein</fullName>
    </recommendedName>
</protein>
<keyword evidence="3" id="KW-1185">Reference proteome</keyword>
<dbReference type="AlphaFoldDB" id="A0A0R1HXG4"/>
<keyword evidence="1" id="KW-0812">Transmembrane</keyword>
<feature type="transmembrane region" description="Helical" evidence="1">
    <location>
        <begin position="20"/>
        <end position="38"/>
    </location>
</feature>
<gene>
    <name evidence="2" type="ORF">FC96_GL001693</name>
</gene>
<dbReference type="Proteomes" id="UP000050911">
    <property type="component" value="Unassembled WGS sequence"/>
</dbReference>
<dbReference type="Pfam" id="PF06177">
    <property type="entry name" value="QueT"/>
    <property type="match status" value="1"/>
</dbReference>
<accession>A0A0R1HXG4</accession>
<evidence type="ECO:0008006" key="4">
    <source>
        <dbReference type="Google" id="ProtNLM"/>
    </source>
</evidence>
<dbReference type="EMBL" id="AZCX01000003">
    <property type="protein sequence ID" value="KRK48580.1"/>
    <property type="molecule type" value="Genomic_DNA"/>
</dbReference>
<dbReference type="PANTHER" id="PTHR40044">
    <property type="entry name" value="INTEGRAL MEMBRANE PROTEIN-RELATED"/>
    <property type="match status" value="1"/>
</dbReference>
<name>A0A0R1HXG4_9LACO</name>
<dbReference type="PIRSF" id="PIRSF031501">
    <property type="entry name" value="QueT"/>
    <property type="match status" value="1"/>
</dbReference>
<feature type="transmembrane region" description="Helical" evidence="1">
    <location>
        <begin position="111"/>
        <end position="131"/>
    </location>
</feature>